<dbReference type="Proteomes" id="UP001314229">
    <property type="component" value="Unassembled WGS sequence"/>
</dbReference>
<evidence type="ECO:0000313" key="2">
    <source>
        <dbReference type="Proteomes" id="UP001314229"/>
    </source>
</evidence>
<organism evidence="1 2">
    <name type="scientific">Scomber scombrus</name>
    <name type="common">Atlantic mackerel</name>
    <name type="synonym">Scomber vernalis</name>
    <dbReference type="NCBI Taxonomy" id="13677"/>
    <lineage>
        <taxon>Eukaryota</taxon>
        <taxon>Metazoa</taxon>
        <taxon>Chordata</taxon>
        <taxon>Craniata</taxon>
        <taxon>Vertebrata</taxon>
        <taxon>Euteleostomi</taxon>
        <taxon>Actinopterygii</taxon>
        <taxon>Neopterygii</taxon>
        <taxon>Teleostei</taxon>
        <taxon>Neoteleostei</taxon>
        <taxon>Acanthomorphata</taxon>
        <taxon>Pelagiaria</taxon>
        <taxon>Scombriformes</taxon>
        <taxon>Scombridae</taxon>
        <taxon>Scomber</taxon>
    </lineage>
</organism>
<dbReference type="AlphaFoldDB" id="A0AAV1MRE2"/>
<gene>
    <name evidence="1" type="ORF">FSCOSCO3_A001383</name>
</gene>
<protein>
    <submittedName>
        <fullName evidence="1">Uncharacterized protein</fullName>
    </submittedName>
</protein>
<proteinExistence type="predicted"/>
<dbReference type="EMBL" id="CAWUFR010000001">
    <property type="protein sequence ID" value="CAK6949279.1"/>
    <property type="molecule type" value="Genomic_DNA"/>
</dbReference>
<reference evidence="1 2" key="1">
    <citation type="submission" date="2024-01" db="EMBL/GenBank/DDBJ databases">
        <authorList>
            <person name="Alioto T."/>
            <person name="Alioto T."/>
            <person name="Gomez Garrido J."/>
        </authorList>
    </citation>
    <scope>NUCLEOTIDE SEQUENCE [LARGE SCALE GENOMIC DNA]</scope>
</reference>
<comment type="caution">
    <text evidence="1">The sequence shown here is derived from an EMBL/GenBank/DDBJ whole genome shotgun (WGS) entry which is preliminary data.</text>
</comment>
<keyword evidence="2" id="KW-1185">Reference proteome</keyword>
<name>A0AAV1MRE2_SCOSC</name>
<evidence type="ECO:0000313" key="1">
    <source>
        <dbReference type="EMBL" id="CAK6949279.1"/>
    </source>
</evidence>
<accession>A0AAV1MRE2</accession>
<sequence>MEKLLTLGSKFMKNKERMVARLLQKLEKKKTENGTCQADKKKKAVELARIQNKHKKIKVALKKESDAWKEEINTLTAQLFGHRAICNYVRNNTIAVKLCTRKLLDPALKKEPRRNKP</sequence>